<evidence type="ECO:0000256" key="8">
    <source>
        <dbReference type="ARBA" id="ARBA00023136"/>
    </source>
</evidence>
<proteinExistence type="inferred from homology"/>
<dbReference type="PANTHER" id="PTHR30413:SF8">
    <property type="entry name" value="TRANSPORT PERMEASE PROTEIN"/>
    <property type="match status" value="1"/>
</dbReference>
<dbReference type="EMBL" id="CZBY01000027">
    <property type="protein sequence ID" value="CUQ91883.1"/>
    <property type="molecule type" value="Genomic_DNA"/>
</dbReference>
<evidence type="ECO:0000256" key="7">
    <source>
        <dbReference type="ARBA" id="ARBA00022989"/>
    </source>
</evidence>
<dbReference type="Pfam" id="PF01061">
    <property type="entry name" value="ABC2_membrane"/>
    <property type="match status" value="1"/>
</dbReference>
<comment type="caution">
    <text evidence="9">Lacks conserved residue(s) required for the propagation of feature annotation.</text>
</comment>
<dbReference type="PROSITE" id="PS51012">
    <property type="entry name" value="ABC_TM2"/>
    <property type="match status" value="1"/>
</dbReference>
<feature type="transmembrane region" description="Helical" evidence="9">
    <location>
        <begin position="179"/>
        <end position="198"/>
    </location>
</feature>
<evidence type="ECO:0000256" key="5">
    <source>
        <dbReference type="ARBA" id="ARBA00022519"/>
    </source>
</evidence>
<name>A0A174ZX10_9FIRM</name>
<feature type="transmembrane region" description="Helical" evidence="9">
    <location>
        <begin position="110"/>
        <end position="137"/>
    </location>
</feature>
<keyword evidence="4 9" id="KW-1003">Cell membrane</keyword>
<evidence type="ECO:0000256" key="1">
    <source>
        <dbReference type="ARBA" id="ARBA00004429"/>
    </source>
</evidence>
<protein>
    <recommendedName>
        <fullName evidence="9">Transport permease protein</fullName>
    </recommendedName>
</protein>
<dbReference type="GO" id="GO:0140359">
    <property type="term" value="F:ABC-type transporter activity"/>
    <property type="evidence" value="ECO:0007669"/>
    <property type="project" value="InterPro"/>
</dbReference>
<organism evidence="11 12">
    <name type="scientific">[Eubacterium] siraeum</name>
    <dbReference type="NCBI Taxonomy" id="39492"/>
    <lineage>
        <taxon>Bacteria</taxon>
        <taxon>Bacillati</taxon>
        <taxon>Bacillota</taxon>
        <taxon>Clostridia</taxon>
        <taxon>Eubacteriales</taxon>
        <taxon>Oscillospiraceae</taxon>
        <taxon>Oscillospiraceae incertae sedis</taxon>
    </lineage>
</organism>
<dbReference type="Proteomes" id="UP000095662">
    <property type="component" value="Unassembled WGS sequence"/>
</dbReference>
<feature type="transmembrane region" description="Helical" evidence="9">
    <location>
        <begin position="143"/>
        <end position="167"/>
    </location>
</feature>
<dbReference type="GO" id="GO:0015920">
    <property type="term" value="P:lipopolysaccharide transport"/>
    <property type="evidence" value="ECO:0007669"/>
    <property type="project" value="TreeGrafter"/>
</dbReference>
<evidence type="ECO:0000313" key="11">
    <source>
        <dbReference type="EMBL" id="CUQ91883.1"/>
    </source>
</evidence>
<dbReference type="STRING" id="39492.ERS852540_02416"/>
<feature type="transmembrane region" description="Helical" evidence="9">
    <location>
        <begin position="38"/>
        <end position="58"/>
    </location>
</feature>
<evidence type="ECO:0000313" key="12">
    <source>
        <dbReference type="Proteomes" id="UP000095662"/>
    </source>
</evidence>
<evidence type="ECO:0000259" key="10">
    <source>
        <dbReference type="PROSITE" id="PS51012"/>
    </source>
</evidence>
<feature type="domain" description="ABC transmembrane type-2" evidence="10">
    <location>
        <begin position="39"/>
        <end position="258"/>
    </location>
</feature>
<dbReference type="OrthoDB" id="9786910at2"/>
<dbReference type="InterPro" id="IPR013525">
    <property type="entry name" value="ABC2_TM"/>
</dbReference>
<evidence type="ECO:0000256" key="2">
    <source>
        <dbReference type="ARBA" id="ARBA00007783"/>
    </source>
</evidence>
<feature type="transmembrane region" description="Helical" evidence="9">
    <location>
        <begin position="237"/>
        <end position="255"/>
    </location>
</feature>
<evidence type="ECO:0000256" key="6">
    <source>
        <dbReference type="ARBA" id="ARBA00022692"/>
    </source>
</evidence>
<sequence>MTLVRKDKTGGFLEVRHYKDLLIQLVSRDLKLKYRRSFLGYVWSVLNPLLIMIVMYVVFSKLFDRNIPNFPVYLLVGRTLYDFIVGATNKAMDGITSNAALLKKTYVSKYMFPLAKVTSCMVDYVLSLGALLIVLIFTGSPFFWTMLLFPLITLEAYIFACGMGFFLAQMHVFFRDTRYIYNAFTTMWMYASAIFYPVDILPDWMRLLVENFNPLYIYIKQFRDIAYSGCISDMKTIILGVAYAALFFVLGTVIFRDKQDKFILYI</sequence>
<dbReference type="PANTHER" id="PTHR30413">
    <property type="entry name" value="INNER MEMBRANE TRANSPORT PERMEASE"/>
    <property type="match status" value="1"/>
</dbReference>
<dbReference type="AlphaFoldDB" id="A0A174ZX10"/>
<dbReference type="InterPro" id="IPR047817">
    <property type="entry name" value="ABC2_TM_bact-type"/>
</dbReference>
<accession>A0A174ZX10</accession>
<comment type="subcellular location">
    <subcellularLocation>
        <location evidence="1">Cell inner membrane</location>
        <topology evidence="1">Multi-pass membrane protein</topology>
    </subcellularLocation>
    <subcellularLocation>
        <location evidence="9">Cell membrane</location>
        <topology evidence="9">Multi-pass membrane protein</topology>
    </subcellularLocation>
</comment>
<keyword evidence="7 9" id="KW-1133">Transmembrane helix</keyword>
<comment type="similarity">
    <text evidence="2 9">Belongs to the ABC-2 integral membrane protein family.</text>
</comment>
<evidence type="ECO:0000256" key="9">
    <source>
        <dbReference type="RuleBase" id="RU361157"/>
    </source>
</evidence>
<keyword evidence="6 9" id="KW-0812">Transmembrane</keyword>
<dbReference type="GO" id="GO:0005886">
    <property type="term" value="C:plasma membrane"/>
    <property type="evidence" value="ECO:0007669"/>
    <property type="project" value="UniProtKB-SubCell"/>
</dbReference>
<keyword evidence="3 9" id="KW-0813">Transport</keyword>
<evidence type="ECO:0000256" key="3">
    <source>
        <dbReference type="ARBA" id="ARBA00022448"/>
    </source>
</evidence>
<evidence type="ECO:0000256" key="4">
    <source>
        <dbReference type="ARBA" id="ARBA00022475"/>
    </source>
</evidence>
<keyword evidence="5" id="KW-0997">Cell inner membrane</keyword>
<gene>
    <name evidence="11" type="primary">kpsM</name>
    <name evidence="11" type="ORF">ERS852540_02416</name>
</gene>
<reference evidence="11 12" key="1">
    <citation type="submission" date="2015-09" db="EMBL/GenBank/DDBJ databases">
        <authorList>
            <consortium name="Pathogen Informatics"/>
        </authorList>
    </citation>
    <scope>NUCLEOTIDE SEQUENCE [LARGE SCALE GENOMIC DNA]</scope>
    <source>
        <strain evidence="11 12">2789STDY5834928</strain>
    </source>
</reference>
<keyword evidence="8 9" id="KW-0472">Membrane</keyword>